<evidence type="ECO:0000256" key="1">
    <source>
        <dbReference type="ARBA" id="ARBA00004117"/>
    </source>
</evidence>
<sequence length="343" mass="38939">MKIKGGETVTNIRQLSGRQKAAILLIALGPQQSADIFKHLSDEEIEELTLEIANIRMVSPEEKQKILEDFYQLCLAQEYISEGGINYAKDVLERALGSQKAVDIINRLTASLQVRPFEFIRKADPNQLLNYIQNEHPQTIALILSYLKPSQAGQIMSSLSDKKQAEVAKRIATMDRTSPEIIKEVERVLESKFSTMVSQDFTSAGGIESIVSILNSVDRGTEKRIMEELEAQDPELSEEIRKRMFVFEDIVTLDSRSIQRIIREIDNNQWAVALKAASDEVKEVIFSNMSKRLAEMIKEDMEFMGPVRLKDIEDAQQNIVNVIRRLEDEGEIVTPREGDEIIV</sequence>
<keyword evidence="8" id="KW-0472">Membrane</keyword>
<comment type="caution">
    <text evidence="13">The sequence shown here is derived from an EMBL/GenBank/DDBJ whole genome shotgun (WGS) entry which is preliminary data.</text>
</comment>
<dbReference type="PANTHER" id="PTHR30534">
    <property type="entry name" value="FLAGELLAR MOTOR SWITCH PROTEIN FLIG"/>
    <property type="match status" value="1"/>
</dbReference>
<dbReference type="InterPro" id="IPR011002">
    <property type="entry name" value="FliG_a-hlx"/>
</dbReference>
<dbReference type="EMBL" id="MCIB01000001">
    <property type="protein sequence ID" value="RKD34433.1"/>
    <property type="molecule type" value="Genomic_DNA"/>
</dbReference>
<dbReference type="FunFam" id="1.10.220.30:FF:000005">
    <property type="entry name" value="Flagellar motor switch protein FliG"/>
    <property type="match status" value="1"/>
</dbReference>
<dbReference type="SUPFAM" id="SSF48029">
    <property type="entry name" value="FliG"/>
    <property type="match status" value="2"/>
</dbReference>
<dbReference type="GO" id="GO:0009425">
    <property type="term" value="C:bacterial-type flagellum basal body"/>
    <property type="evidence" value="ECO:0007669"/>
    <property type="project" value="UniProtKB-SubCell"/>
</dbReference>
<feature type="domain" description="Flagellar motor switch protein FliG middle" evidence="11">
    <location>
        <begin position="125"/>
        <end position="199"/>
    </location>
</feature>
<evidence type="ECO:0000259" key="11">
    <source>
        <dbReference type="Pfam" id="PF14841"/>
    </source>
</evidence>
<keyword evidence="13" id="KW-0969">Cilium</keyword>
<dbReference type="FunFam" id="1.10.220.30:FF:000001">
    <property type="entry name" value="Flagellar motor switch protein FliG"/>
    <property type="match status" value="1"/>
</dbReference>
<dbReference type="InterPro" id="IPR023087">
    <property type="entry name" value="Flg_Motor_Flig_C"/>
</dbReference>
<dbReference type="PRINTS" id="PR00954">
    <property type="entry name" value="FLGMOTORFLIG"/>
</dbReference>
<name>A0A419TAE1_9FIRM</name>
<dbReference type="GO" id="GO:0006935">
    <property type="term" value="P:chemotaxis"/>
    <property type="evidence" value="ECO:0007669"/>
    <property type="project" value="UniProtKB-KW"/>
</dbReference>
<dbReference type="GO" id="GO:0003774">
    <property type="term" value="F:cytoskeletal motor activity"/>
    <property type="evidence" value="ECO:0007669"/>
    <property type="project" value="InterPro"/>
</dbReference>
<dbReference type="InterPro" id="IPR000090">
    <property type="entry name" value="Flg_Motor_Flig"/>
</dbReference>
<keyword evidence="9" id="KW-0975">Bacterial flagellum</keyword>
<evidence type="ECO:0000259" key="10">
    <source>
        <dbReference type="Pfam" id="PF01706"/>
    </source>
</evidence>
<keyword evidence="7" id="KW-0283">Flagellar rotation</keyword>
<dbReference type="Gene3D" id="1.10.220.30">
    <property type="match status" value="3"/>
</dbReference>
<evidence type="ECO:0000256" key="7">
    <source>
        <dbReference type="ARBA" id="ARBA00022779"/>
    </source>
</evidence>
<organism evidence="13 14">
    <name type="scientific">Thermohalobacter berrensis</name>
    <dbReference type="NCBI Taxonomy" id="99594"/>
    <lineage>
        <taxon>Bacteria</taxon>
        <taxon>Bacillati</taxon>
        <taxon>Bacillota</taxon>
        <taxon>Tissierellia</taxon>
        <taxon>Tissierellales</taxon>
        <taxon>Thermohalobacteraceae</taxon>
        <taxon>Thermohalobacter</taxon>
    </lineage>
</organism>
<dbReference type="PANTHER" id="PTHR30534:SF0">
    <property type="entry name" value="FLAGELLAR MOTOR SWITCH PROTEIN FLIG"/>
    <property type="match status" value="1"/>
</dbReference>
<dbReference type="OrthoDB" id="9780302at2"/>
<evidence type="ECO:0000256" key="6">
    <source>
        <dbReference type="ARBA" id="ARBA00022500"/>
    </source>
</evidence>
<keyword evidence="13" id="KW-0282">Flagellum</keyword>
<dbReference type="Pfam" id="PF01706">
    <property type="entry name" value="FliG_C"/>
    <property type="match status" value="1"/>
</dbReference>
<evidence type="ECO:0000256" key="8">
    <source>
        <dbReference type="ARBA" id="ARBA00023136"/>
    </source>
</evidence>
<dbReference type="PIRSF" id="PIRSF003161">
    <property type="entry name" value="FliG"/>
    <property type="match status" value="1"/>
</dbReference>
<evidence type="ECO:0000256" key="2">
    <source>
        <dbReference type="ARBA" id="ARBA00004413"/>
    </source>
</evidence>
<dbReference type="NCBIfam" id="TIGR00207">
    <property type="entry name" value="fliG"/>
    <property type="match status" value="1"/>
</dbReference>
<accession>A0A419TAE1</accession>
<dbReference type="InterPro" id="IPR028263">
    <property type="entry name" value="FliG_N"/>
</dbReference>
<dbReference type="AlphaFoldDB" id="A0A419TAE1"/>
<reference evidence="13 14" key="1">
    <citation type="submission" date="2016-08" db="EMBL/GenBank/DDBJ databases">
        <title>Novel Firmicutes and Novel Genomes.</title>
        <authorList>
            <person name="Poppleton D.I."/>
            <person name="Gribaldo S."/>
        </authorList>
    </citation>
    <scope>NUCLEOTIDE SEQUENCE [LARGE SCALE GENOMIC DNA]</scope>
    <source>
        <strain evidence="13 14">CTT3</strain>
    </source>
</reference>
<keyword evidence="5" id="KW-1003">Cell membrane</keyword>
<gene>
    <name evidence="13" type="ORF">BET03_00955</name>
</gene>
<feature type="domain" description="Flagellar motor switch protein FliG C-terminal" evidence="10">
    <location>
        <begin position="227"/>
        <end position="333"/>
    </location>
</feature>
<dbReference type="GO" id="GO:0071973">
    <property type="term" value="P:bacterial-type flagellum-dependent cell motility"/>
    <property type="evidence" value="ECO:0007669"/>
    <property type="project" value="InterPro"/>
</dbReference>
<dbReference type="Pfam" id="PF14842">
    <property type="entry name" value="FliG_N"/>
    <property type="match status" value="1"/>
</dbReference>
<evidence type="ECO:0000313" key="14">
    <source>
        <dbReference type="Proteomes" id="UP000284177"/>
    </source>
</evidence>
<dbReference type="Pfam" id="PF14841">
    <property type="entry name" value="FliG_M"/>
    <property type="match status" value="1"/>
</dbReference>
<evidence type="ECO:0000313" key="13">
    <source>
        <dbReference type="EMBL" id="RKD34433.1"/>
    </source>
</evidence>
<dbReference type="InterPro" id="IPR032779">
    <property type="entry name" value="FliG_M"/>
</dbReference>
<evidence type="ECO:0000259" key="12">
    <source>
        <dbReference type="Pfam" id="PF14842"/>
    </source>
</evidence>
<dbReference type="Proteomes" id="UP000284177">
    <property type="component" value="Unassembled WGS sequence"/>
</dbReference>
<dbReference type="GO" id="GO:0005886">
    <property type="term" value="C:plasma membrane"/>
    <property type="evidence" value="ECO:0007669"/>
    <property type="project" value="UniProtKB-SubCell"/>
</dbReference>
<evidence type="ECO:0000256" key="4">
    <source>
        <dbReference type="ARBA" id="ARBA00021870"/>
    </source>
</evidence>
<evidence type="ECO:0000256" key="3">
    <source>
        <dbReference type="ARBA" id="ARBA00010299"/>
    </source>
</evidence>
<comment type="subcellular location">
    <subcellularLocation>
        <location evidence="1">Bacterial flagellum basal body</location>
    </subcellularLocation>
    <subcellularLocation>
        <location evidence="2">Cell membrane</location>
        <topology evidence="2">Peripheral membrane protein</topology>
        <orientation evidence="2">Cytoplasmic side</orientation>
    </subcellularLocation>
</comment>
<keyword evidence="6" id="KW-0145">Chemotaxis</keyword>
<evidence type="ECO:0000256" key="9">
    <source>
        <dbReference type="ARBA" id="ARBA00023143"/>
    </source>
</evidence>
<proteinExistence type="inferred from homology"/>
<protein>
    <recommendedName>
        <fullName evidence="4">Flagellar motor switch protein FliG</fullName>
    </recommendedName>
</protein>
<keyword evidence="13" id="KW-0966">Cell projection</keyword>
<evidence type="ECO:0000256" key="5">
    <source>
        <dbReference type="ARBA" id="ARBA00022475"/>
    </source>
</evidence>
<feature type="domain" description="Flagellar motor switch protein FliG N-terminal" evidence="12">
    <location>
        <begin position="14"/>
        <end position="117"/>
    </location>
</feature>
<keyword evidence="14" id="KW-1185">Reference proteome</keyword>
<comment type="similarity">
    <text evidence="3">Belongs to the FliG family.</text>
</comment>